<evidence type="ECO:0000259" key="3">
    <source>
        <dbReference type="PROSITE" id="PS50835"/>
    </source>
</evidence>
<keyword evidence="1" id="KW-0732">Signal</keyword>
<feature type="domain" description="Ig-like" evidence="3">
    <location>
        <begin position="22"/>
        <end position="110"/>
    </location>
</feature>
<dbReference type="SMART" id="SM00216">
    <property type="entry name" value="VWD"/>
    <property type="match status" value="2"/>
</dbReference>
<evidence type="ECO:0000313" key="5">
    <source>
        <dbReference type="EMBL" id="KAK2185768.1"/>
    </source>
</evidence>
<dbReference type="PROSITE" id="PS51233">
    <property type="entry name" value="VWFD"/>
    <property type="match status" value="2"/>
</dbReference>
<dbReference type="PANTHER" id="PTHR14949:SF54">
    <property type="entry name" value="VWFD DOMAIN-CONTAINING PROTEIN"/>
    <property type="match status" value="1"/>
</dbReference>
<sequence>MDNYKRTEGCKMSEFPNLPKLPQIQLVRKEKATTKGTDDFSVFSLRCEVSTATETNVKYELQWVINGDVSKTVSLTSSDATSGQFDSVLSGDSLKSLQKIDQIVCRVYTCFEGKCDKVKFPTDSLPYKPAVKVLTKGSVTVSEGGDVEYIDFYATLPPRLICATSKTLASAKGTCDITVFGFLGIESGDRKCLDGTDIPQAVIGWPHSYDDDIIVPCGVKVTDSNWLRVLRLAVKAKVDLIKDTNYTRKLTISQRVTIGTVQITTNVKVIEVTVINTDRGLSCSASGDPHYRTFDGAYFHNYLEGELVMFRHKALPYAVHAFQRRCNGNTTCLCTIAILSGDDVIVIDTCGFNETPVSRTPQLEVRLYLNSDLTPGTTIEQYNGGTSYKVRLPTGTVIQVEVGWLNYINSAIYLSVGDYAQTEGMCGSADGDPGNDLVGGETPNAWIKTWSHPTYCDCTSAMQMCVPGLDVVNCMSSSSVEEGHDITSMVLTQALKPLGCSGEPLAGKHPVFDLEFNPLPVEWPTTGPMTRKTVEEYCRLKIADSDLGKLCRRLLHITFDKEIESCMEDVKIGGAYTWAKPSIDAAREKCKGVVEGIEIAIGQGVYPHGNPRVLIGEKLCREIENMGICSGHGTCKLDCSIDGRNSPSIVKNELNCNGFCQNVIITGDEFFKSDAMQCEFRDIELSFTSWKVLDASHETTRKAEYMGTNLMMCTLPDPKGSYVIRVKLTDELWSPKVTLLNFNDTCLSCSFGHDQNCEIKVNTCYIDNICYMDGGLNPKDAQFGCKPGISNDQWSVIEKYPSLPERPEIQLMRKENATTKGIDDFSIFSLKCEVSTGKETNAKYKITWSINGAVTKAKSFTSTDVTGGKLETVLSGDSLKSLQKIDQVLTNGPVIISEGGDVAYIDFYATLPPRFICATTETLASAKGTCEIKVFGTLGIESGDRKCLDGTSIPQAVIGWPHSYGEDVIVPCGVKVTHTNWFWVLRLAVKAKVDLINDTNYMRQLTISQKVSIGTKQVTTDLRVVEVIVTNTDRGLFCSASGDPHYHTFDGAYFHNYLEGELIMFRHKKLPYAVHAFQQRCNGNTACLCTIAIRSGDDVIVIDTCGANETPVSRTPQLEVRLYLNSDLTPGTKIEQYNGGTSYKVRLPTGTVIQVEVGWLNYMNSVIYLSVADYGQTEGMCGSADGDQGNDVDGGEMPNAWIKTWRVEQPNSLYFGSCKKRETNSMTSSHPTYCDCTSDTQTCVPSLDVVNCMSSSSIGEGHDITSLLLTQALKPFDCPGNPLAGKHPVFDLDFNPLPVEWPTTGPMTRKTVEEYCGLKIADSVLGKLCRRLLHITFDKEIEGCMEDVKIGGAYTWAKPSIDAAREKCKGVLEGMEISIGPGVYPDGNPRVIIGDKLCREIENKGICSEHGTCKLGVSAAALATITNAQESYEMETITLKGTVPNSGYLKIKSVDRNRQRFLRPHFVGALGIKGTGIFGSRGWGQECCYSGTGELILRNKDRGTVIRMSADWQPFSYLHQEYWPKLLCTKLANNRKGYLKIRPSDDCSSYLEPSKHGT</sequence>
<evidence type="ECO:0000256" key="1">
    <source>
        <dbReference type="ARBA" id="ARBA00022729"/>
    </source>
</evidence>
<dbReference type="InterPro" id="IPR001846">
    <property type="entry name" value="VWF_type-D"/>
</dbReference>
<proteinExistence type="predicted"/>
<evidence type="ECO:0000259" key="4">
    <source>
        <dbReference type="PROSITE" id="PS51233"/>
    </source>
</evidence>
<evidence type="ECO:0000256" key="2">
    <source>
        <dbReference type="ARBA" id="ARBA00023157"/>
    </source>
</evidence>
<dbReference type="GO" id="GO:0009986">
    <property type="term" value="C:cell surface"/>
    <property type="evidence" value="ECO:0007669"/>
    <property type="project" value="TreeGrafter"/>
</dbReference>
<dbReference type="Pfam" id="PF26129">
    <property type="entry name" value="Vwde"/>
    <property type="match status" value="2"/>
</dbReference>
<keyword evidence="2" id="KW-1015">Disulfide bond</keyword>
<protein>
    <submittedName>
        <fullName evidence="5">Uncharacterized protein</fullName>
    </submittedName>
</protein>
<dbReference type="InterPro" id="IPR007110">
    <property type="entry name" value="Ig-like_dom"/>
</dbReference>
<feature type="domain" description="VWFD" evidence="4">
    <location>
        <begin position="281"/>
        <end position="459"/>
    </location>
</feature>
<dbReference type="Pfam" id="PF00094">
    <property type="entry name" value="VWD"/>
    <property type="match status" value="2"/>
</dbReference>
<dbReference type="Proteomes" id="UP001209878">
    <property type="component" value="Unassembled WGS sequence"/>
</dbReference>
<accession>A0AAD9P087</accession>
<dbReference type="InterPro" id="IPR050969">
    <property type="entry name" value="Dev_Signal_Modulators"/>
</dbReference>
<dbReference type="GO" id="GO:0005576">
    <property type="term" value="C:extracellular region"/>
    <property type="evidence" value="ECO:0007669"/>
    <property type="project" value="TreeGrafter"/>
</dbReference>
<comment type="caution">
    <text evidence="5">The sequence shown here is derived from an EMBL/GenBank/DDBJ whole genome shotgun (WGS) entry which is preliminary data.</text>
</comment>
<dbReference type="GO" id="GO:0005102">
    <property type="term" value="F:signaling receptor binding"/>
    <property type="evidence" value="ECO:0007669"/>
    <property type="project" value="TreeGrafter"/>
</dbReference>
<dbReference type="PROSITE" id="PS50835">
    <property type="entry name" value="IG_LIKE"/>
    <property type="match status" value="2"/>
</dbReference>
<dbReference type="PANTHER" id="PTHR14949">
    <property type="entry name" value="EGF-LIKE-DOMAIN, MULTIPLE 7, 8"/>
    <property type="match status" value="1"/>
</dbReference>
<organism evidence="5 6">
    <name type="scientific">Ridgeia piscesae</name>
    <name type="common">Tubeworm</name>
    <dbReference type="NCBI Taxonomy" id="27915"/>
    <lineage>
        <taxon>Eukaryota</taxon>
        <taxon>Metazoa</taxon>
        <taxon>Spiralia</taxon>
        <taxon>Lophotrochozoa</taxon>
        <taxon>Annelida</taxon>
        <taxon>Polychaeta</taxon>
        <taxon>Sedentaria</taxon>
        <taxon>Canalipalpata</taxon>
        <taxon>Sabellida</taxon>
        <taxon>Siboglinidae</taxon>
        <taxon>Ridgeia</taxon>
    </lineage>
</organism>
<dbReference type="EMBL" id="JAODUO010000223">
    <property type="protein sequence ID" value="KAK2185768.1"/>
    <property type="molecule type" value="Genomic_DNA"/>
</dbReference>
<feature type="domain" description="VWFD" evidence="4">
    <location>
        <begin position="1036"/>
        <end position="1213"/>
    </location>
</feature>
<dbReference type="InterPro" id="IPR058727">
    <property type="entry name" value="Helical_Vwde"/>
</dbReference>
<gene>
    <name evidence="5" type="ORF">NP493_224g01002</name>
</gene>
<reference evidence="5" key="1">
    <citation type="journal article" date="2023" name="Mol. Biol. Evol.">
        <title>Third-Generation Sequencing Reveals the Adaptive Role of the Epigenome in Three Deep-Sea Polychaetes.</title>
        <authorList>
            <person name="Perez M."/>
            <person name="Aroh O."/>
            <person name="Sun Y."/>
            <person name="Lan Y."/>
            <person name="Juniper S.K."/>
            <person name="Young C.R."/>
            <person name="Angers B."/>
            <person name="Qian P.Y."/>
        </authorList>
    </citation>
    <scope>NUCLEOTIDE SEQUENCE</scope>
    <source>
        <strain evidence="5">R07B-5</strain>
    </source>
</reference>
<feature type="domain" description="Ig-like" evidence="3">
    <location>
        <begin position="807"/>
        <end position="852"/>
    </location>
</feature>
<keyword evidence="6" id="KW-1185">Reference proteome</keyword>
<evidence type="ECO:0000313" key="6">
    <source>
        <dbReference type="Proteomes" id="UP001209878"/>
    </source>
</evidence>
<name>A0AAD9P087_RIDPI</name>